<accession>N6TXW5</accession>
<name>N6TXW5_DENPD</name>
<organism evidence="1">
    <name type="scientific">Dendroctonus ponderosae</name>
    <name type="common">Mountain pine beetle</name>
    <dbReference type="NCBI Taxonomy" id="77166"/>
    <lineage>
        <taxon>Eukaryota</taxon>
        <taxon>Metazoa</taxon>
        <taxon>Ecdysozoa</taxon>
        <taxon>Arthropoda</taxon>
        <taxon>Hexapoda</taxon>
        <taxon>Insecta</taxon>
        <taxon>Pterygota</taxon>
        <taxon>Neoptera</taxon>
        <taxon>Endopterygota</taxon>
        <taxon>Coleoptera</taxon>
        <taxon>Polyphaga</taxon>
        <taxon>Cucujiformia</taxon>
        <taxon>Curculionidae</taxon>
        <taxon>Scolytinae</taxon>
        <taxon>Dendroctonus</taxon>
    </lineage>
</organism>
<protein>
    <submittedName>
        <fullName evidence="1">Uncharacterized protein</fullName>
    </submittedName>
</protein>
<dbReference type="OrthoDB" id="431720at2759"/>
<proteinExistence type="predicted"/>
<dbReference type="HOGENOM" id="CLU_2148383_0_0_1"/>
<feature type="non-terminal residue" evidence="1">
    <location>
        <position position="1"/>
    </location>
</feature>
<dbReference type="AlphaFoldDB" id="N6TXW5"/>
<reference evidence="1" key="1">
    <citation type="journal article" date="2013" name="Genome Biol.">
        <title>Draft genome of the mountain pine beetle, Dendroctonus ponderosae Hopkins, a major forest pest.</title>
        <authorList>
            <person name="Keeling C.I."/>
            <person name="Yuen M.M."/>
            <person name="Liao N.Y."/>
            <person name="Docking T.R."/>
            <person name="Chan S.K."/>
            <person name="Taylor G.A."/>
            <person name="Palmquist D.L."/>
            <person name="Jackman S.D."/>
            <person name="Nguyen A."/>
            <person name="Li M."/>
            <person name="Henderson H."/>
            <person name="Janes J.K."/>
            <person name="Zhao Y."/>
            <person name="Pandoh P."/>
            <person name="Moore R."/>
            <person name="Sperling F.A."/>
            <person name="Huber D.P."/>
            <person name="Birol I."/>
            <person name="Jones S.J."/>
            <person name="Bohlmann J."/>
        </authorList>
    </citation>
    <scope>NUCLEOTIDE SEQUENCE</scope>
</reference>
<dbReference type="EMBL" id="KB741077">
    <property type="protein sequence ID" value="ENN74145.1"/>
    <property type="molecule type" value="Genomic_DNA"/>
</dbReference>
<gene>
    <name evidence="1" type="ORF">YQE_09118</name>
</gene>
<evidence type="ECO:0000313" key="1">
    <source>
        <dbReference type="EMBL" id="ENN74145.1"/>
    </source>
</evidence>
<sequence length="112" mass="12190">MQMSPGEPNGHVANERLTHSLPGSPADRRPPSFEVVGSAESLVGRILAQQGLGKFCDPDFVRNTSKEMQEALDMTQEEMDRAAHELLQHERQLKSCGGQSSPVEGPIPSPQL</sequence>